<dbReference type="Proteomes" id="UP001642360">
    <property type="component" value="Unassembled WGS sequence"/>
</dbReference>
<organism evidence="2 3">
    <name type="scientific">Ilex paraguariensis</name>
    <name type="common">yerba mate</name>
    <dbReference type="NCBI Taxonomy" id="185542"/>
    <lineage>
        <taxon>Eukaryota</taxon>
        <taxon>Viridiplantae</taxon>
        <taxon>Streptophyta</taxon>
        <taxon>Embryophyta</taxon>
        <taxon>Tracheophyta</taxon>
        <taxon>Spermatophyta</taxon>
        <taxon>Magnoliopsida</taxon>
        <taxon>eudicotyledons</taxon>
        <taxon>Gunneridae</taxon>
        <taxon>Pentapetalae</taxon>
        <taxon>asterids</taxon>
        <taxon>campanulids</taxon>
        <taxon>Aquifoliales</taxon>
        <taxon>Aquifoliaceae</taxon>
        <taxon>Ilex</taxon>
    </lineage>
</organism>
<evidence type="ECO:0008006" key="4">
    <source>
        <dbReference type="Google" id="ProtNLM"/>
    </source>
</evidence>
<sequence length="168" mass="18857">MAAKSRRIYRSSSGGDFLNTSVRPIESPVPVAMWPAKRRPIDSELDAKKGSSTTGKGMNIEKLSVSVTVAKQPPRKSIFTLESSPVVKEKNNDEDDDDDVEKGHQQHGAFFEVCALCKKKTEEDVYMYEINQKKAHHENLGSTDKNMDTGIQSLKLIVPLLLFFRARF</sequence>
<feature type="region of interest" description="Disordered" evidence="1">
    <location>
        <begin position="80"/>
        <end position="103"/>
    </location>
</feature>
<dbReference type="AlphaFoldDB" id="A0ABC8T0S1"/>
<proteinExistence type="predicted"/>
<reference evidence="2 3" key="1">
    <citation type="submission" date="2024-02" db="EMBL/GenBank/DDBJ databases">
        <authorList>
            <person name="Vignale AGUSTIN F."/>
            <person name="Sosa J E."/>
            <person name="Modenutti C."/>
        </authorList>
    </citation>
    <scope>NUCLEOTIDE SEQUENCE [LARGE SCALE GENOMIC DNA]</scope>
</reference>
<protein>
    <recommendedName>
        <fullName evidence="4">FLZ-type domain-containing protein</fullName>
    </recommendedName>
</protein>
<comment type="caution">
    <text evidence="2">The sequence shown here is derived from an EMBL/GenBank/DDBJ whole genome shotgun (WGS) entry which is preliminary data.</text>
</comment>
<feature type="compositionally biased region" description="Polar residues" evidence="1">
    <location>
        <begin position="10"/>
        <end position="22"/>
    </location>
</feature>
<keyword evidence="3" id="KW-1185">Reference proteome</keyword>
<evidence type="ECO:0000256" key="1">
    <source>
        <dbReference type="SAM" id="MobiDB-lite"/>
    </source>
</evidence>
<evidence type="ECO:0000313" key="3">
    <source>
        <dbReference type="Proteomes" id="UP001642360"/>
    </source>
</evidence>
<evidence type="ECO:0000313" key="2">
    <source>
        <dbReference type="EMBL" id="CAK9160678.1"/>
    </source>
</evidence>
<accession>A0ABC8T0S1</accession>
<name>A0ABC8T0S1_9AQUA</name>
<gene>
    <name evidence="2" type="ORF">ILEXP_LOCUS29451</name>
</gene>
<dbReference type="EMBL" id="CAUOFW020003558">
    <property type="protein sequence ID" value="CAK9160678.1"/>
    <property type="molecule type" value="Genomic_DNA"/>
</dbReference>
<feature type="region of interest" description="Disordered" evidence="1">
    <location>
        <begin position="1"/>
        <end position="22"/>
    </location>
</feature>